<name>A0A0A9HFV8_ARUDO</name>
<accession>A0A0A9HFV8</accession>
<proteinExistence type="predicted"/>
<sequence>MIGAFTQNDNCFYEFQNPNGECFPTNTNINMTRVLYELQNSDAKSFPKIQIST</sequence>
<organism evidence="1">
    <name type="scientific">Arundo donax</name>
    <name type="common">Giant reed</name>
    <name type="synonym">Donax arundinaceus</name>
    <dbReference type="NCBI Taxonomy" id="35708"/>
    <lineage>
        <taxon>Eukaryota</taxon>
        <taxon>Viridiplantae</taxon>
        <taxon>Streptophyta</taxon>
        <taxon>Embryophyta</taxon>
        <taxon>Tracheophyta</taxon>
        <taxon>Spermatophyta</taxon>
        <taxon>Magnoliopsida</taxon>
        <taxon>Liliopsida</taxon>
        <taxon>Poales</taxon>
        <taxon>Poaceae</taxon>
        <taxon>PACMAD clade</taxon>
        <taxon>Arundinoideae</taxon>
        <taxon>Arundineae</taxon>
        <taxon>Arundo</taxon>
    </lineage>
</organism>
<dbReference type="EMBL" id="GBRH01166083">
    <property type="protein sequence ID" value="JAE31813.1"/>
    <property type="molecule type" value="Transcribed_RNA"/>
</dbReference>
<protein>
    <submittedName>
        <fullName evidence="1">Uncharacterized protein</fullName>
    </submittedName>
</protein>
<evidence type="ECO:0000313" key="1">
    <source>
        <dbReference type="EMBL" id="JAE31813.1"/>
    </source>
</evidence>
<dbReference type="AlphaFoldDB" id="A0A0A9HFV8"/>
<reference evidence="1" key="1">
    <citation type="submission" date="2014-09" db="EMBL/GenBank/DDBJ databases">
        <authorList>
            <person name="Magalhaes I.L.F."/>
            <person name="Oliveira U."/>
            <person name="Santos F.R."/>
            <person name="Vidigal T.H.D.A."/>
            <person name="Brescovit A.D."/>
            <person name="Santos A.J."/>
        </authorList>
    </citation>
    <scope>NUCLEOTIDE SEQUENCE</scope>
    <source>
        <tissue evidence="1">Shoot tissue taken approximately 20 cm above the soil surface</tissue>
    </source>
</reference>
<reference evidence="1" key="2">
    <citation type="journal article" date="2015" name="Data Brief">
        <title>Shoot transcriptome of the giant reed, Arundo donax.</title>
        <authorList>
            <person name="Barrero R.A."/>
            <person name="Guerrero F.D."/>
            <person name="Moolhuijzen P."/>
            <person name="Goolsby J.A."/>
            <person name="Tidwell J."/>
            <person name="Bellgard S.E."/>
            <person name="Bellgard M.I."/>
        </authorList>
    </citation>
    <scope>NUCLEOTIDE SEQUENCE</scope>
    <source>
        <tissue evidence="1">Shoot tissue taken approximately 20 cm above the soil surface</tissue>
    </source>
</reference>